<dbReference type="InterPro" id="IPR053151">
    <property type="entry name" value="RNase_H-like"/>
</dbReference>
<protein>
    <recommendedName>
        <fullName evidence="1">RNase H type-1 domain-containing protein</fullName>
    </recommendedName>
</protein>
<dbReference type="InterPro" id="IPR044730">
    <property type="entry name" value="RNase_H-like_dom_plant"/>
</dbReference>
<gene>
    <name evidence="2" type="ORF">TRITD_7Av1G046110</name>
</gene>
<dbReference type="CDD" id="cd06222">
    <property type="entry name" value="RNase_H_like"/>
    <property type="match status" value="1"/>
</dbReference>
<dbReference type="PANTHER" id="PTHR47723:SF24">
    <property type="entry name" value="RNASE H TYPE-1 DOMAIN-CONTAINING PROTEIN"/>
    <property type="match status" value="1"/>
</dbReference>
<reference evidence="2 3" key="1">
    <citation type="submission" date="2017-09" db="EMBL/GenBank/DDBJ databases">
        <authorList>
            <consortium name="International Durum Wheat Genome Sequencing Consortium (IDWGSC)"/>
            <person name="Milanesi L."/>
        </authorList>
    </citation>
    <scope>NUCLEOTIDE SEQUENCE [LARGE SCALE GENOMIC DNA]</scope>
    <source>
        <strain evidence="3">cv. Svevo</strain>
    </source>
</reference>
<dbReference type="GO" id="GO:0003676">
    <property type="term" value="F:nucleic acid binding"/>
    <property type="evidence" value="ECO:0007669"/>
    <property type="project" value="InterPro"/>
</dbReference>
<dbReference type="InterPro" id="IPR036397">
    <property type="entry name" value="RNaseH_sf"/>
</dbReference>
<accession>A0A9R1BJX3</accession>
<dbReference type="PANTHER" id="PTHR47723">
    <property type="entry name" value="OS05G0353850 PROTEIN"/>
    <property type="match status" value="1"/>
</dbReference>
<dbReference type="InterPro" id="IPR002156">
    <property type="entry name" value="RNaseH_domain"/>
</dbReference>
<dbReference type="AlphaFoldDB" id="A0A9R1BJX3"/>
<organism evidence="2 3">
    <name type="scientific">Triticum turgidum subsp. durum</name>
    <name type="common">Durum wheat</name>
    <name type="synonym">Triticum durum</name>
    <dbReference type="NCBI Taxonomy" id="4567"/>
    <lineage>
        <taxon>Eukaryota</taxon>
        <taxon>Viridiplantae</taxon>
        <taxon>Streptophyta</taxon>
        <taxon>Embryophyta</taxon>
        <taxon>Tracheophyta</taxon>
        <taxon>Spermatophyta</taxon>
        <taxon>Magnoliopsida</taxon>
        <taxon>Liliopsida</taxon>
        <taxon>Poales</taxon>
        <taxon>Poaceae</taxon>
        <taxon>BOP clade</taxon>
        <taxon>Pooideae</taxon>
        <taxon>Triticodae</taxon>
        <taxon>Triticeae</taxon>
        <taxon>Triticinae</taxon>
        <taxon>Triticum</taxon>
    </lineage>
</organism>
<sequence>MILWDNLGSVIFPSCQLLFYCNNALEVEIQAIKVGISMAIEWSNLLVLVQSESMVALSSMTNASLDKSPNGQLVREIKNYMLQREFKLVKIPRSQNMVSHCLANYAQMARSTACWLQRPSPFIHNLVLADSKPFTSE</sequence>
<evidence type="ECO:0000313" key="3">
    <source>
        <dbReference type="Proteomes" id="UP000324705"/>
    </source>
</evidence>
<dbReference type="Proteomes" id="UP000324705">
    <property type="component" value="Chromosome 7A"/>
</dbReference>
<keyword evidence="3" id="KW-1185">Reference proteome</keyword>
<dbReference type="EMBL" id="LT934123">
    <property type="protein sequence ID" value="VAI71352.1"/>
    <property type="molecule type" value="Genomic_DNA"/>
</dbReference>
<evidence type="ECO:0000259" key="1">
    <source>
        <dbReference type="Pfam" id="PF13456"/>
    </source>
</evidence>
<dbReference type="InterPro" id="IPR012337">
    <property type="entry name" value="RNaseH-like_sf"/>
</dbReference>
<feature type="domain" description="RNase H type-1" evidence="1">
    <location>
        <begin position="1"/>
        <end position="106"/>
    </location>
</feature>
<dbReference type="Gene3D" id="3.30.420.10">
    <property type="entry name" value="Ribonuclease H-like superfamily/Ribonuclease H"/>
    <property type="match status" value="1"/>
</dbReference>
<dbReference type="GO" id="GO:0004523">
    <property type="term" value="F:RNA-DNA hybrid ribonuclease activity"/>
    <property type="evidence" value="ECO:0007669"/>
    <property type="project" value="InterPro"/>
</dbReference>
<evidence type="ECO:0000313" key="2">
    <source>
        <dbReference type="EMBL" id="VAI71352.1"/>
    </source>
</evidence>
<dbReference type="Pfam" id="PF13456">
    <property type="entry name" value="RVT_3"/>
    <property type="match status" value="1"/>
</dbReference>
<dbReference type="Gramene" id="TRITD7Av1G046110.1">
    <property type="protein sequence ID" value="TRITD7Av1G046110.1"/>
    <property type="gene ID" value="TRITD7Av1G046110"/>
</dbReference>
<proteinExistence type="predicted"/>
<name>A0A9R1BJX3_TRITD</name>
<dbReference type="SUPFAM" id="SSF53098">
    <property type="entry name" value="Ribonuclease H-like"/>
    <property type="match status" value="1"/>
</dbReference>
<dbReference type="OMA" id="CLANYAQ"/>